<gene>
    <name evidence="2" type="ordered locus">SVEN_1066</name>
</gene>
<sequence length="99" mass="11059">MLTRSATYPDRETAQWATQAVVSQNEQLVHRWLTRADRERLTIEAHWPSRAEPVGQVLPQATMLAGHPPVDVRAARVVLKRAPDSALGFTVHATFPILP</sequence>
<dbReference type="EMBL" id="FR845719">
    <property type="protein sequence ID" value="CCA54353.1"/>
    <property type="molecule type" value="Genomic_DNA"/>
</dbReference>
<evidence type="ECO:0000313" key="2">
    <source>
        <dbReference type="EMBL" id="CCA54353.1"/>
    </source>
</evidence>
<dbReference type="KEGG" id="sve:SVEN_1066"/>
<dbReference type="GeneID" id="51861653"/>
<dbReference type="PATRIC" id="fig|953739.5.peg.3132"/>
<organism evidence="2 3">
    <name type="scientific">Streptomyces venezuelae (strain ATCC 10712 / CBS 650.69 / DSM 40230 / JCM 4526 / NBRC 13096 / PD 04745)</name>
    <dbReference type="NCBI Taxonomy" id="953739"/>
    <lineage>
        <taxon>Bacteria</taxon>
        <taxon>Bacillati</taxon>
        <taxon>Actinomycetota</taxon>
        <taxon>Actinomycetes</taxon>
        <taxon>Kitasatosporales</taxon>
        <taxon>Streptomycetaceae</taxon>
        <taxon>Streptomyces</taxon>
    </lineage>
</organism>
<dbReference type="Proteomes" id="UP000006854">
    <property type="component" value="Chromosome"/>
</dbReference>
<reference evidence="2 3" key="1">
    <citation type="journal article" date="2011" name="BMC Genomics">
        <title>Genome-wide analysis of the role of GlnR in Streptomyces venezuelae provides new insights into global nitrogen regulation in actinomycetes.</title>
        <authorList>
            <person name="Pullan S.T."/>
            <person name="Bibb M.J."/>
            <person name="Merrick M."/>
        </authorList>
    </citation>
    <scope>NUCLEOTIDE SEQUENCE [LARGE SCALE GENOMIC DNA]</scope>
    <source>
        <strain evidence="2">ATCC 10712</strain>
    </source>
</reference>
<feature type="domain" description="Bacterial CdiA-CT RNAse A" evidence="1">
    <location>
        <begin position="3"/>
        <end position="96"/>
    </location>
</feature>
<proteinExistence type="predicted"/>
<dbReference type="RefSeq" id="WP_015032272.1">
    <property type="nucleotide sequence ID" value="NC_018750.1"/>
</dbReference>
<accession>F2RCJ5</accession>
<evidence type="ECO:0000259" key="1">
    <source>
        <dbReference type="Pfam" id="PF18431"/>
    </source>
</evidence>
<protein>
    <recommendedName>
        <fullName evidence="1">Bacterial CdiA-CT RNAse A domain-containing protein</fullName>
    </recommendedName>
</protein>
<dbReference type="AlphaFoldDB" id="F2RCJ5"/>
<keyword evidence="3" id="KW-1185">Reference proteome</keyword>
<dbReference type="InterPro" id="IPR041436">
    <property type="entry name" value="RNAse_A_bac"/>
</dbReference>
<evidence type="ECO:0000313" key="3">
    <source>
        <dbReference type="Proteomes" id="UP000006854"/>
    </source>
</evidence>
<dbReference type="Pfam" id="PF18431">
    <property type="entry name" value="RNAse_A_bac"/>
    <property type="match status" value="1"/>
</dbReference>
<dbReference type="STRING" id="953739.SVEN_1066"/>
<dbReference type="eggNOG" id="ENOG5030RWJ">
    <property type="taxonomic scope" value="Bacteria"/>
</dbReference>
<name>F2RCJ5_STRVP</name>
<dbReference type="HOGENOM" id="CLU_2319045_0_0_11"/>